<keyword evidence="2" id="KW-0472">Membrane</keyword>
<reference evidence="3 5" key="1">
    <citation type="submission" date="2017-01" db="EMBL/GenBank/DDBJ databases">
        <authorList>
            <person name="Varghese N."/>
            <person name="Submissions S."/>
        </authorList>
    </citation>
    <scope>NUCLEOTIDE SEQUENCE [LARGE SCALE GENOMIC DNA]</scope>
    <source>
        <strain evidence="3 5">ATCC 27950</strain>
    </source>
</reference>
<accession>A0A381F5M6</accession>
<evidence type="ECO:0000313" key="4">
    <source>
        <dbReference type="EMBL" id="SUX41783.1"/>
    </source>
</evidence>
<keyword evidence="5" id="KW-1185">Reference proteome</keyword>
<evidence type="ECO:0000313" key="5">
    <source>
        <dbReference type="Proteomes" id="UP000185725"/>
    </source>
</evidence>
<feature type="transmembrane region" description="Helical" evidence="2">
    <location>
        <begin position="91"/>
        <end position="110"/>
    </location>
</feature>
<name>A0A381F5M6_9FLAO</name>
<feature type="transmembrane region" description="Helical" evidence="2">
    <location>
        <begin position="60"/>
        <end position="82"/>
    </location>
</feature>
<sequence length="301" mass="34432">MKNRFFWGSIISLIFGTAIYLLLRTSSLKVFGWLEIVNINFLNSDIRKFSIDYLEILPNWFLYSLPDGLWIFSYVCLMMYIWNFKINAHSFFWISIIPFIAIFSEFGQAIYLISGTFDFCDILFYILGFNIPFLLLFNNKHDKLLKIMSKNLKTIASIGAFAFFAFIAFGSSDDKEKTSNKEQITTENATESTNTISNEKKWTTVYSFSGNGLKKSPTFELTGNEARIKYSYKADGNVGMGMFAVYVVDEGEDIMKTGGFPEVMTQAENEESESTIQKSEGKYYLNINASGSWTVSIEELQ</sequence>
<dbReference type="RefSeq" id="WP_076561902.1">
    <property type="nucleotide sequence ID" value="NZ_CP033929.1"/>
</dbReference>
<dbReference type="Proteomes" id="UP000185725">
    <property type="component" value="Unassembled WGS sequence"/>
</dbReference>
<reference evidence="4 6" key="2">
    <citation type="submission" date="2018-06" db="EMBL/GenBank/DDBJ databases">
        <authorList>
            <consortium name="Pathogen Informatics"/>
            <person name="Doyle S."/>
        </authorList>
    </citation>
    <scope>NUCLEOTIDE SEQUENCE [LARGE SCALE GENOMIC DNA]</scope>
    <source>
        <strain evidence="4 6">NCTC13560</strain>
    </source>
</reference>
<feature type="region of interest" description="Disordered" evidence="1">
    <location>
        <begin position="174"/>
        <end position="193"/>
    </location>
</feature>
<dbReference type="EMBL" id="FTMF01000012">
    <property type="protein sequence ID" value="SIR07774.1"/>
    <property type="molecule type" value="Genomic_DNA"/>
</dbReference>
<feature type="transmembrane region" description="Helical" evidence="2">
    <location>
        <begin position="151"/>
        <end position="170"/>
    </location>
</feature>
<feature type="transmembrane region" description="Helical" evidence="2">
    <location>
        <begin position="122"/>
        <end position="139"/>
    </location>
</feature>
<organism evidence="4 6">
    <name type="scientific">Chryseobacterium indoltheticum</name>
    <dbReference type="NCBI Taxonomy" id="254"/>
    <lineage>
        <taxon>Bacteria</taxon>
        <taxon>Pseudomonadati</taxon>
        <taxon>Bacteroidota</taxon>
        <taxon>Flavobacteriia</taxon>
        <taxon>Flavobacteriales</taxon>
        <taxon>Weeksellaceae</taxon>
        <taxon>Chryseobacterium group</taxon>
        <taxon>Chryseobacterium</taxon>
    </lineage>
</organism>
<proteinExistence type="predicted"/>
<keyword evidence="2" id="KW-0812">Transmembrane</keyword>
<evidence type="ECO:0000256" key="1">
    <source>
        <dbReference type="SAM" id="MobiDB-lite"/>
    </source>
</evidence>
<evidence type="ECO:0000313" key="6">
    <source>
        <dbReference type="Proteomes" id="UP000255231"/>
    </source>
</evidence>
<dbReference type="Proteomes" id="UP000255231">
    <property type="component" value="Unassembled WGS sequence"/>
</dbReference>
<protein>
    <submittedName>
        <fullName evidence="4">Uncharacterized protein</fullName>
    </submittedName>
</protein>
<dbReference type="GeneID" id="303675963"/>
<dbReference type="AlphaFoldDB" id="A0A381F5M6"/>
<evidence type="ECO:0000256" key="2">
    <source>
        <dbReference type="SAM" id="Phobius"/>
    </source>
</evidence>
<feature type="transmembrane region" description="Helical" evidence="2">
    <location>
        <begin position="5"/>
        <end position="23"/>
    </location>
</feature>
<dbReference type="EMBL" id="UFVS01000001">
    <property type="protein sequence ID" value="SUX41783.1"/>
    <property type="molecule type" value="Genomic_DNA"/>
</dbReference>
<evidence type="ECO:0000313" key="3">
    <source>
        <dbReference type="EMBL" id="SIR07774.1"/>
    </source>
</evidence>
<keyword evidence="2" id="KW-1133">Transmembrane helix</keyword>
<feature type="compositionally biased region" description="Polar residues" evidence="1">
    <location>
        <begin position="181"/>
        <end position="193"/>
    </location>
</feature>
<gene>
    <name evidence="4" type="ORF">NCTC13560_00591</name>
    <name evidence="3" type="ORF">SAMN05421682_11215</name>
</gene>